<dbReference type="AlphaFoldDB" id="A0A846TXF2"/>
<protein>
    <recommendedName>
        <fullName evidence="2">Segregation and condensation protein A</fullName>
    </recommendedName>
</protein>
<dbReference type="PANTHER" id="PTHR33969:SF2">
    <property type="entry name" value="SEGREGATION AND CONDENSATION PROTEIN A"/>
    <property type="match status" value="1"/>
</dbReference>
<dbReference type="InterPro" id="IPR003768">
    <property type="entry name" value="ScpA"/>
</dbReference>
<feature type="region of interest" description="Disordered" evidence="3">
    <location>
        <begin position="275"/>
        <end position="300"/>
    </location>
</feature>
<dbReference type="Pfam" id="PF02616">
    <property type="entry name" value="SMC_ScpA"/>
    <property type="match status" value="1"/>
</dbReference>
<dbReference type="RefSeq" id="WP_119933383.1">
    <property type="nucleotide sequence ID" value="NZ_JAAVUN010000021.1"/>
</dbReference>
<dbReference type="Proteomes" id="UP000521379">
    <property type="component" value="Unassembled WGS sequence"/>
</dbReference>
<evidence type="ECO:0000256" key="3">
    <source>
        <dbReference type="SAM" id="MobiDB-lite"/>
    </source>
</evidence>
<evidence type="ECO:0000313" key="4">
    <source>
        <dbReference type="EMBL" id="NKE10314.1"/>
    </source>
</evidence>
<dbReference type="PANTHER" id="PTHR33969">
    <property type="entry name" value="SEGREGATION AND CONDENSATION PROTEIN A"/>
    <property type="match status" value="1"/>
</dbReference>
<evidence type="ECO:0000313" key="5">
    <source>
        <dbReference type="Proteomes" id="UP000521379"/>
    </source>
</evidence>
<accession>A0A846TXF2</accession>
<keyword evidence="5" id="KW-1185">Reference proteome</keyword>
<dbReference type="GO" id="GO:0007059">
    <property type="term" value="P:chromosome segregation"/>
    <property type="evidence" value="ECO:0007669"/>
    <property type="project" value="UniProtKB-KW"/>
</dbReference>
<organism evidence="4 5">
    <name type="scientific">Kocuria subflava</name>
    <dbReference type="NCBI Taxonomy" id="1736139"/>
    <lineage>
        <taxon>Bacteria</taxon>
        <taxon>Bacillati</taxon>
        <taxon>Actinomycetota</taxon>
        <taxon>Actinomycetes</taxon>
        <taxon>Micrococcales</taxon>
        <taxon>Micrococcaceae</taxon>
        <taxon>Kocuria</taxon>
    </lineage>
</organism>
<sequence>MSTLVPEVDAGELSPGLSSGFAVELENFAGPFEVLLGLIGKHELDITTVSLAQVTDEFIEYVRALRLENSPAALDAASEFLVIAATLLDLKAARLLPRGEVSDEEDLALLEARDLLFARLLQYKAFKDVAALMGESMRIESARQARSVPLDPEFASLLPELVWRTTPEQFAEIARKAFEARTETPTEVGTDHLHGFAVTVRQEAEELRLLLEDGAEHGFRSLIAHAESVLVVVVRFLALLELFRDRAVDLRQEHPLDELWVTWTAASDWTADRLSDEHDRPVLPDDDGADASVTPQEVSA</sequence>
<evidence type="ECO:0000256" key="1">
    <source>
        <dbReference type="ARBA" id="ARBA00022829"/>
    </source>
</evidence>
<evidence type="ECO:0000256" key="2">
    <source>
        <dbReference type="ARBA" id="ARBA00044777"/>
    </source>
</evidence>
<name>A0A846TXF2_9MICC</name>
<comment type="caution">
    <text evidence="4">The sequence shown here is derived from an EMBL/GenBank/DDBJ whole genome shotgun (WGS) entry which is preliminary data.</text>
</comment>
<proteinExistence type="predicted"/>
<reference evidence="4 5" key="1">
    <citation type="submission" date="2020-02" db="EMBL/GenBank/DDBJ databases">
        <authorList>
            <person name="Sun Q."/>
        </authorList>
    </citation>
    <scope>NUCLEOTIDE SEQUENCE [LARGE SCALE GENOMIC DNA]</scope>
    <source>
        <strain evidence="4 5">YIM 13062</strain>
    </source>
</reference>
<dbReference type="Gene3D" id="6.10.250.2410">
    <property type="match status" value="1"/>
</dbReference>
<gene>
    <name evidence="4" type="ORF">GTW58_10305</name>
</gene>
<keyword evidence="1" id="KW-0159">Chromosome partition</keyword>
<dbReference type="EMBL" id="JAAVUN010000021">
    <property type="protein sequence ID" value="NKE10314.1"/>
    <property type="molecule type" value="Genomic_DNA"/>
</dbReference>